<dbReference type="AlphaFoldDB" id="A0A1B8AGM1"/>
<dbReference type="Proteomes" id="UP000091967">
    <property type="component" value="Unassembled WGS sequence"/>
</dbReference>
<organism evidence="1 2">
    <name type="scientific">Fusarium poae</name>
    <dbReference type="NCBI Taxonomy" id="36050"/>
    <lineage>
        <taxon>Eukaryota</taxon>
        <taxon>Fungi</taxon>
        <taxon>Dikarya</taxon>
        <taxon>Ascomycota</taxon>
        <taxon>Pezizomycotina</taxon>
        <taxon>Sordariomycetes</taxon>
        <taxon>Hypocreomycetidae</taxon>
        <taxon>Hypocreales</taxon>
        <taxon>Nectriaceae</taxon>
        <taxon>Fusarium</taxon>
    </lineage>
</organism>
<evidence type="ECO:0000313" key="2">
    <source>
        <dbReference type="Proteomes" id="UP000091967"/>
    </source>
</evidence>
<sequence>MCTYHIRHFYINPYLSYSEPHCLFEYQPTSPLALSTPPTYVPRRDIFVAFATELAIPGSEASRPRLCYPKQTEKAIAIAVLESLLKSPENSTGPPAIT</sequence>
<gene>
    <name evidence="1" type="ORF">FPOA_11292</name>
</gene>
<proteinExistence type="predicted"/>
<reference evidence="1 2" key="1">
    <citation type="submission" date="2016-06" db="EMBL/GenBank/DDBJ databases">
        <title>Living apart together: crosstalk between the core and supernumerary genomes in a fungal plant pathogen.</title>
        <authorList>
            <person name="Vanheule A."/>
            <person name="Audenaert K."/>
            <person name="Warris S."/>
            <person name="Van De Geest H."/>
            <person name="Schijlen E."/>
            <person name="Hofte M."/>
            <person name="De Saeger S."/>
            <person name="Haesaert G."/>
            <person name="Waalwijk C."/>
            <person name="Van Der Lee T."/>
        </authorList>
    </citation>
    <scope>NUCLEOTIDE SEQUENCE [LARGE SCALE GENOMIC DNA]</scope>
    <source>
        <strain evidence="1 2">2516</strain>
    </source>
</reference>
<evidence type="ECO:0000313" key="1">
    <source>
        <dbReference type="EMBL" id="OBS19566.1"/>
    </source>
</evidence>
<keyword evidence="2" id="KW-1185">Reference proteome</keyword>
<protein>
    <submittedName>
        <fullName evidence="1">Uncharacterized protein</fullName>
    </submittedName>
</protein>
<comment type="caution">
    <text evidence="1">The sequence shown here is derived from an EMBL/GenBank/DDBJ whole genome shotgun (WGS) entry which is preliminary data.</text>
</comment>
<accession>A0A1B8AGM1</accession>
<dbReference type="EMBL" id="LYXU01000004">
    <property type="protein sequence ID" value="OBS19566.1"/>
    <property type="molecule type" value="Genomic_DNA"/>
</dbReference>
<name>A0A1B8AGM1_FUSPO</name>